<dbReference type="EMBL" id="VSSQ01099823">
    <property type="protein sequence ID" value="MPN42233.1"/>
    <property type="molecule type" value="Genomic_DNA"/>
</dbReference>
<sequence>MGIVVQHPWFHVMFRSYQSELDHQLTTVTNPQTQRIFAFVEIVQRKFRFLVIQEGSCPTFGRT</sequence>
<reference evidence="1" key="1">
    <citation type="submission" date="2019-08" db="EMBL/GenBank/DDBJ databases">
        <authorList>
            <person name="Kucharzyk K."/>
            <person name="Murdoch R.W."/>
            <person name="Higgins S."/>
            <person name="Loffler F."/>
        </authorList>
    </citation>
    <scope>NUCLEOTIDE SEQUENCE</scope>
</reference>
<accession>A0A645I422</accession>
<dbReference type="AlphaFoldDB" id="A0A645I422"/>
<gene>
    <name evidence="1" type="ORF">SDC9_189789</name>
</gene>
<evidence type="ECO:0000313" key="1">
    <source>
        <dbReference type="EMBL" id="MPN42233.1"/>
    </source>
</evidence>
<proteinExistence type="predicted"/>
<organism evidence="1">
    <name type="scientific">bioreactor metagenome</name>
    <dbReference type="NCBI Taxonomy" id="1076179"/>
    <lineage>
        <taxon>unclassified sequences</taxon>
        <taxon>metagenomes</taxon>
        <taxon>ecological metagenomes</taxon>
    </lineage>
</organism>
<protein>
    <submittedName>
        <fullName evidence="1">Uncharacterized protein</fullName>
    </submittedName>
</protein>
<comment type="caution">
    <text evidence="1">The sequence shown here is derived from an EMBL/GenBank/DDBJ whole genome shotgun (WGS) entry which is preliminary data.</text>
</comment>
<name>A0A645I422_9ZZZZ</name>